<dbReference type="EMBL" id="JAGRRH010000022">
    <property type="protein sequence ID" value="KAG7345763.1"/>
    <property type="molecule type" value="Genomic_DNA"/>
</dbReference>
<reference evidence="4" key="2">
    <citation type="submission" date="2021-04" db="EMBL/GenBank/DDBJ databases">
        <authorList>
            <person name="Podell S."/>
        </authorList>
    </citation>
    <scope>NUCLEOTIDE SEQUENCE</scope>
    <source>
        <strain evidence="4">Hildebrandi</strain>
    </source>
</reference>
<proteinExistence type="inferred from homology"/>
<dbReference type="PANTHER" id="PTHR11947">
    <property type="entry name" value="PYRUVATE DEHYDROGENASE KINASE"/>
    <property type="match status" value="1"/>
</dbReference>
<gene>
    <name evidence="4" type="ORF">IV203_033294</name>
</gene>
<comment type="similarity">
    <text evidence="1">Belongs to the PDK/BCKDK protein kinase family.</text>
</comment>
<dbReference type="Pfam" id="PF10436">
    <property type="entry name" value="BCDHK_Adom3"/>
    <property type="match status" value="1"/>
</dbReference>
<evidence type="ECO:0000313" key="5">
    <source>
        <dbReference type="Proteomes" id="UP000693970"/>
    </source>
</evidence>
<sequence length="582" mass="65532">MSWQRCTRQGGSVFRSCSWMRKKKQYFPRLRPTTTTATASSTLKRHLSFANAESETSNSLSDADPLLRQNVVIDRSGIPDHMKDLVNRYVAKSPTKYSLQELMRTGRREDDNDTSFLGKSTIGNNHSVPPKHQSALLQYRGRLGQRLESERTLMQYASMLQKELPIRLAHRIDDLDNIPGLRDMPSIQSVKQLYLESLDAIVNAPPPGTDRRAEQQFAKLLDTLYRKHSSVLLQMAKGAQEFRSALKQGMIEWQETAKEDDNLDQNNNIGNNNPWRFSQQDQCQIFLDRFYTSRVGIRVLAGQYLALREQLLQGVGPPGDYVGMICKRTSPHQIVQAAVQDATRLCVEEYGCAPTVTISGRLDLTFCYIPTHLHYILMELLKNSMKATMDFHIQNHTSEEDESWTHQESFESLQSPLSKYQRVKSGGELYLPQTNVVPSPDKIPPVTVIIADSPNNEDVIIKVMDEGGGIPRSRLDQIWSYLYTTAKNKVQEMVLQLPQANGSNTQSDCDYDESSQKDVASAAAALAKSPILAGLGFGLPMSRAFARYFGGDLDIISLEGYGTDAYVYVRRLEEGSRSTNSI</sequence>
<evidence type="ECO:0000256" key="1">
    <source>
        <dbReference type="RuleBase" id="RU366032"/>
    </source>
</evidence>
<keyword evidence="1" id="KW-0547">Nucleotide-binding</keyword>
<comment type="caution">
    <text evidence="4">The sequence shown here is derived from an EMBL/GenBank/DDBJ whole genome shotgun (WGS) entry which is preliminary data.</text>
</comment>
<evidence type="ECO:0000259" key="3">
    <source>
        <dbReference type="SMART" id="SM00387"/>
    </source>
</evidence>
<dbReference type="Proteomes" id="UP000693970">
    <property type="component" value="Unassembled WGS sequence"/>
</dbReference>
<evidence type="ECO:0000256" key="2">
    <source>
        <dbReference type="SAM" id="MobiDB-lite"/>
    </source>
</evidence>
<dbReference type="GO" id="GO:0010906">
    <property type="term" value="P:regulation of glucose metabolic process"/>
    <property type="evidence" value="ECO:0007669"/>
    <property type="project" value="TreeGrafter"/>
</dbReference>
<dbReference type="PANTHER" id="PTHR11947:SF3">
    <property type="entry name" value="[PYRUVATE DEHYDROGENASE (ACETYL-TRANSFERRING)] KINASE, MITOCHONDRIAL"/>
    <property type="match status" value="1"/>
</dbReference>
<dbReference type="EC" id="2.7.11.-" evidence="1"/>
<dbReference type="SMART" id="SM00387">
    <property type="entry name" value="HATPase_c"/>
    <property type="match status" value="1"/>
</dbReference>
<dbReference type="GO" id="GO:0005524">
    <property type="term" value="F:ATP binding"/>
    <property type="evidence" value="ECO:0007669"/>
    <property type="project" value="UniProtKB-UniRule"/>
</dbReference>
<dbReference type="GO" id="GO:0005759">
    <property type="term" value="C:mitochondrial matrix"/>
    <property type="evidence" value="ECO:0007669"/>
    <property type="project" value="UniProtKB-SubCell"/>
</dbReference>
<comment type="subcellular location">
    <subcellularLocation>
        <location evidence="1">Mitochondrion matrix</location>
    </subcellularLocation>
</comment>
<feature type="compositionally biased region" description="Polar residues" evidence="2">
    <location>
        <begin position="114"/>
        <end position="127"/>
    </location>
</feature>
<accession>A0A9K3PFT2</accession>
<dbReference type="OrthoDB" id="241648at2759"/>
<dbReference type="AlphaFoldDB" id="A0A9K3PFT2"/>
<keyword evidence="5" id="KW-1185">Reference proteome</keyword>
<dbReference type="InterPro" id="IPR018955">
    <property type="entry name" value="BCDHK/PDK_N"/>
</dbReference>
<evidence type="ECO:0000313" key="4">
    <source>
        <dbReference type="EMBL" id="KAG7345763.1"/>
    </source>
</evidence>
<keyword evidence="1 4" id="KW-0418">Kinase</keyword>
<keyword evidence="1" id="KW-0067">ATP-binding</keyword>
<feature type="domain" description="Histidine kinase/HSP90-like ATPase" evidence="3">
    <location>
        <begin position="368"/>
        <end position="573"/>
    </location>
</feature>
<keyword evidence="1" id="KW-0496">Mitochondrion</keyword>
<feature type="region of interest" description="Disordered" evidence="2">
    <location>
        <begin position="104"/>
        <end position="131"/>
    </location>
</feature>
<dbReference type="InterPro" id="IPR003594">
    <property type="entry name" value="HATPase_dom"/>
</dbReference>
<keyword evidence="1" id="KW-0808">Transferase</keyword>
<name>A0A9K3PFT2_9STRA</name>
<protein>
    <recommendedName>
        <fullName evidence="1">Protein-serine/threonine kinase</fullName>
        <ecNumber evidence="1">2.7.11.-</ecNumber>
    </recommendedName>
</protein>
<reference evidence="4" key="1">
    <citation type="journal article" date="2021" name="Sci. Rep.">
        <title>Diploid genomic architecture of Nitzschia inconspicua, an elite biomass production diatom.</title>
        <authorList>
            <person name="Oliver A."/>
            <person name="Podell S."/>
            <person name="Pinowska A."/>
            <person name="Traller J.C."/>
            <person name="Smith S.R."/>
            <person name="McClure R."/>
            <person name="Beliaev A."/>
            <person name="Bohutskyi P."/>
            <person name="Hill E.A."/>
            <person name="Rabines A."/>
            <person name="Zheng H."/>
            <person name="Allen L.Z."/>
            <person name="Kuo A."/>
            <person name="Grigoriev I.V."/>
            <person name="Allen A.E."/>
            <person name="Hazlebeck D."/>
            <person name="Allen E.E."/>
        </authorList>
    </citation>
    <scope>NUCLEOTIDE SEQUENCE</scope>
    <source>
        <strain evidence="4">Hildebrandi</strain>
    </source>
</reference>
<dbReference type="InterPro" id="IPR039028">
    <property type="entry name" value="BCKD/PDK"/>
</dbReference>
<organism evidence="4 5">
    <name type="scientific">Nitzschia inconspicua</name>
    <dbReference type="NCBI Taxonomy" id="303405"/>
    <lineage>
        <taxon>Eukaryota</taxon>
        <taxon>Sar</taxon>
        <taxon>Stramenopiles</taxon>
        <taxon>Ochrophyta</taxon>
        <taxon>Bacillariophyta</taxon>
        <taxon>Bacillariophyceae</taxon>
        <taxon>Bacillariophycidae</taxon>
        <taxon>Bacillariales</taxon>
        <taxon>Bacillariaceae</taxon>
        <taxon>Nitzschia</taxon>
    </lineage>
</organism>
<dbReference type="GO" id="GO:0004740">
    <property type="term" value="F:pyruvate dehydrogenase (acetyl-transferring) kinase activity"/>
    <property type="evidence" value="ECO:0007669"/>
    <property type="project" value="TreeGrafter"/>
</dbReference>